<keyword evidence="2" id="KW-1133">Transmembrane helix</keyword>
<dbReference type="RefSeq" id="WP_311560085.1">
    <property type="nucleotide sequence ID" value="NZ_JAVREJ010000036.1"/>
</dbReference>
<evidence type="ECO:0000256" key="1">
    <source>
        <dbReference type="SAM" id="MobiDB-lite"/>
    </source>
</evidence>
<proteinExistence type="predicted"/>
<feature type="compositionally biased region" description="Polar residues" evidence="1">
    <location>
        <begin position="21"/>
        <end position="33"/>
    </location>
</feature>
<sequence>MTANADTGATRADTTGNGATSHNAEQSATSHSATGHGVSRAGVDTDDRSWTPPVNTDVRHDRIRWGAVWTGVLTTLSIYIVLQLLFFALGWLDLGINGAGGSTRAIVSEVLALIAFFLGGAAAGASALWHRANDGMVNGVVTWAATVIALLGIALVGGGALVGSLADTATQFVDLRAAGAGVDLTEATRNAQQTAGATALGLGLSMVAAALGGSIGAKLWPGRGHRDAHSR</sequence>
<comment type="caution">
    <text evidence="3">The sequence shown here is derived from an EMBL/GenBank/DDBJ whole genome shotgun (WGS) entry which is preliminary data.</text>
</comment>
<feature type="transmembrane region" description="Helical" evidence="2">
    <location>
        <begin position="199"/>
        <end position="221"/>
    </location>
</feature>
<feature type="region of interest" description="Disordered" evidence="1">
    <location>
        <begin position="1"/>
        <end position="53"/>
    </location>
</feature>
<evidence type="ECO:0000313" key="3">
    <source>
        <dbReference type="EMBL" id="MDT0353573.1"/>
    </source>
</evidence>
<organism evidence="3 4">
    <name type="scientific">Pseudonocardia charpentierae</name>
    <dbReference type="NCBI Taxonomy" id="3075545"/>
    <lineage>
        <taxon>Bacteria</taxon>
        <taxon>Bacillati</taxon>
        <taxon>Actinomycetota</taxon>
        <taxon>Actinomycetes</taxon>
        <taxon>Pseudonocardiales</taxon>
        <taxon>Pseudonocardiaceae</taxon>
        <taxon>Pseudonocardia</taxon>
    </lineage>
</organism>
<feature type="transmembrane region" description="Helical" evidence="2">
    <location>
        <begin position="67"/>
        <end position="90"/>
    </location>
</feature>
<name>A0ABU2NKN9_9PSEU</name>
<evidence type="ECO:0000313" key="4">
    <source>
        <dbReference type="Proteomes" id="UP001183202"/>
    </source>
</evidence>
<keyword evidence="2" id="KW-0472">Membrane</keyword>
<keyword evidence="2" id="KW-0812">Transmembrane</keyword>
<dbReference type="EMBL" id="JAVREJ010000036">
    <property type="protein sequence ID" value="MDT0353573.1"/>
    <property type="molecule type" value="Genomic_DNA"/>
</dbReference>
<feature type="transmembrane region" description="Helical" evidence="2">
    <location>
        <begin position="110"/>
        <end position="129"/>
    </location>
</feature>
<gene>
    <name evidence="3" type="ORF">RM445_29175</name>
</gene>
<dbReference type="Proteomes" id="UP001183202">
    <property type="component" value="Unassembled WGS sequence"/>
</dbReference>
<accession>A0ABU2NKN9</accession>
<evidence type="ECO:0008006" key="5">
    <source>
        <dbReference type="Google" id="ProtNLM"/>
    </source>
</evidence>
<reference evidence="4" key="1">
    <citation type="submission" date="2023-07" db="EMBL/GenBank/DDBJ databases">
        <title>30 novel species of actinomycetes from the DSMZ collection.</title>
        <authorList>
            <person name="Nouioui I."/>
        </authorList>
    </citation>
    <scope>NUCLEOTIDE SEQUENCE [LARGE SCALE GENOMIC DNA]</scope>
    <source>
        <strain evidence="4">DSM 45834</strain>
    </source>
</reference>
<feature type="compositionally biased region" description="Low complexity" evidence="1">
    <location>
        <begin position="1"/>
        <end position="20"/>
    </location>
</feature>
<keyword evidence="4" id="KW-1185">Reference proteome</keyword>
<protein>
    <recommendedName>
        <fullName evidence="5">Permease</fullName>
    </recommendedName>
</protein>
<evidence type="ECO:0000256" key="2">
    <source>
        <dbReference type="SAM" id="Phobius"/>
    </source>
</evidence>
<feature type="transmembrane region" description="Helical" evidence="2">
    <location>
        <begin position="141"/>
        <end position="166"/>
    </location>
</feature>